<protein>
    <recommendedName>
        <fullName evidence="2">CAAX prenyl protease 2/Lysostaphin resistance protein A-like domain-containing protein</fullName>
    </recommendedName>
</protein>
<feature type="transmembrane region" description="Helical" evidence="1">
    <location>
        <begin position="17"/>
        <end position="39"/>
    </location>
</feature>
<name>A0A0F9TAB7_9ZZZZ</name>
<feature type="transmembrane region" description="Helical" evidence="1">
    <location>
        <begin position="51"/>
        <end position="74"/>
    </location>
</feature>
<keyword evidence="1" id="KW-0812">Transmembrane</keyword>
<organism evidence="3">
    <name type="scientific">marine sediment metagenome</name>
    <dbReference type="NCBI Taxonomy" id="412755"/>
    <lineage>
        <taxon>unclassified sequences</taxon>
        <taxon>metagenomes</taxon>
        <taxon>ecological metagenomes</taxon>
    </lineage>
</organism>
<comment type="caution">
    <text evidence="3">The sequence shown here is derived from an EMBL/GenBank/DDBJ whole genome shotgun (WGS) entry which is preliminary data.</text>
</comment>
<feature type="transmembrane region" description="Helical" evidence="1">
    <location>
        <begin position="112"/>
        <end position="134"/>
    </location>
</feature>
<evidence type="ECO:0000259" key="2">
    <source>
        <dbReference type="Pfam" id="PF02517"/>
    </source>
</evidence>
<feature type="domain" description="CAAX prenyl protease 2/Lysostaphin resistance protein A-like" evidence="2">
    <location>
        <begin position="162"/>
        <end position="259"/>
    </location>
</feature>
<feature type="transmembrane region" description="Helical" evidence="1">
    <location>
        <begin position="219"/>
        <end position="239"/>
    </location>
</feature>
<accession>A0A0F9TAB7</accession>
<evidence type="ECO:0000256" key="1">
    <source>
        <dbReference type="SAM" id="Phobius"/>
    </source>
</evidence>
<dbReference type="EMBL" id="LAZR01000374">
    <property type="protein sequence ID" value="KKN71872.1"/>
    <property type="molecule type" value="Genomic_DNA"/>
</dbReference>
<feature type="transmembrane region" description="Helical" evidence="1">
    <location>
        <begin position="162"/>
        <end position="180"/>
    </location>
</feature>
<dbReference type="Pfam" id="PF02517">
    <property type="entry name" value="Rce1-like"/>
    <property type="match status" value="1"/>
</dbReference>
<feature type="transmembrane region" description="Helical" evidence="1">
    <location>
        <begin position="246"/>
        <end position="268"/>
    </location>
</feature>
<dbReference type="GO" id="GO:0080120">
    <property type="term" value="P:CAAX-box protein maturation"/>
    <property type="evidence" value="ECO:0007669"/>
    <property type="project" value="UniProtKB-ARBA"/>
</dbReference>
<feature type="transmembrane region" description="Helical" evidence="1">
    <location>
        <begin position="332"/>
        <end position="354"/>
    </location>
</feature>
<evidence type="ECO:0000313" key="3">
    <source>
        <dbReference type="EMBL" id="KKN71872.1"/>
    </source>
</evidence>
<proteinExistence type="predicted"/>
<dbReference type="AlphaFoldDB" id="A0A0F9TAB7"/>
<dbReference type="InterPro" id="IPR003675">
    <property type="entry name" value="Rce1/LyrA-like_dom"/>
</dbReference>
<feature type="transmembrane region" description="Helical" evidence="1">
    <location>
        <begin position="280"/>
        <end position="300"/>
    </location>
</feature>
<dbReference type="GO" id="GO:0004175">
    <property type="term" value="F:endopeptidase activity"/>
    <property type="evidence" value="ECO:0007669"/>
    <property type="project" value="UniProtKB-ARBA"/>
</dbReference>
<keyword evidence="1" id="KW-0472">Membrane</keyword>
<sequence length="355" mass="41032">MLFSEGKKKIAKARFTFFLYEVALVFVFLFIILLVPLFLAPLFSAVSSSLYGIIFYVLRAIFIFLGIPIILYLTNILYDSQKRKVIIYEDISSSTGHLKLYKISKKNYKYQILYGFLIFFLVFLPLDFLTYLIVPETIGFQAIVLGFKTTNHYLLSDKYVEFLFSAIIIHISVSITEETLARGFIAKRGNEYFFKMSAVMISSLYFGFGHLAYLLDAFVLYPFIWFAQAFIIGIILALFVLRKKWILPVIIAHALNNIVSAHTLWSFWKGINFQVVAVYMYIPLFIIGILFILVCILLVWPLSSIKTGLSNGFTDIKTYFKRENNERTTGDLLFRIFFDILIGFLIFIMGFLVAI</sequence>
<keyword evidence="1" id="KW-1133">Transmembrane helix</keyword>
<gene>
    <name evidence="3" type="ORF">LCGC14_0416210</name>
</gene>
<reference evidence="3" key="1">
    <citation type="journal article" date="2015" name="Nature">
        <title>Complex archaea that bridge the gap between prokaryotes and eukaryotes.</title>
        <authorList>
            <person name="Spang A."/>
            <person name="Saw J.H."/>
            <person name="Jorgensen S.L."/>
            <person name="Zaremba-Niedzwiedzka K."/>
            <person name="Martijn J."/>
            <person name="Lind A.E."/>
            <person name="van Eijk R."/>
            <person name="Schleper C."/>
            <person name="Guy L."/>
            <person name="Ettema T.J."/>
        </authorList>
    </citation>
    <scope>NUCLEOTIDE SEQUENCE</scope>
</reference>
<feature type="transmembrane region" description="Helical" evidence="1">
    <location>
        <begin position="192"/>
        <end position="213"/>
    </location>
</feature>